<accession>A0A8J3B647</accession>
<dbReference type="Proteomes" id="UP000637720">
    <property type="component" value="Unassembled WGS sequence"/>
</dbReference>
<dbReference type="AlphaFoldDB" id="A0A8J3B647"/>
<reference evidence="2" key="2">
    <citation type="submission" date="2020-09" db="EMBL/GenBank/DDBJ databases">
        <authorList>
            <person name="Sun Q."/>
            <person name="Ohkuma M."/>
        </authorList>
    </citation>
    <scope>NUCLEOTIDE SEQUENCE</scope>
    <source>
        <strain evidence="2">JCM 14719</strain>
    </source>
</reference>
<feature type="region of interest" description="Disordered" evidence="1">
    <location>
        <begin position="1"/>
        <end position="70"/>
    </location>
</feature>
<reference evidence="2" key="1">
    <citation type="journal article" date="2014" name="Int. J. Syst. Evol. Microbiol.">
        <title>Complete genome sequence of Corynebacterium casei LMG S-19264T (=DSM 44701T), isolated from a smear-ripened cheese.</title>
        <authorList>
            <consortium name="US DOE Joint Genome Institute (JGI-PGF)"/>
            <person name="Walter F."/>
            <person name="Albersmeier A."/>
            <person name="Kalinowski J."/>
            <person name="Ruckert C."/>
        </authorList>
    </citation>
    <scope>NUCLEOTIDE SEQUENCE</scope>
    <source>
        <strain evidence="2">JCM 14719</strain>
    </source>
</reference>
<organism evidence="2 3">
    <name type="scientific">Calditerricola satsumensis</name>
    <dbReference type="NCBI Taxonomy" id="373054"/>
    <lineage>
        <taxon>Bacteria</taxon>
        <taxon>Bacillati</taxon>
        <taxon>Bacillota</taxon>
        <taxon>Bacilli</taxon>
        <taxon>Bacillales</taxon>
        <taxon>Bacillaceae</taxon>
        <taxon>Calditerricola</taxon>
    </lineage>
</organism>
<evidence type="ECO:0000313" key="2">
    <source>
        <dbReference type="EMBL" id="GGJ98143.1"/>
    </source>
</evidence>
<evidence type="ECO:0000256" key="1">
    <source>
        <dbReference type="SAM" id="MobiDB-lite"/>
    </source>
</evidence>
<name>A0A8J3B647_9BACI</name>
<comment type="caution">
    <text evidence="2">The sequence shown here is derived from an EMBL/GenBank/DDBJ whole genome shotgun (WGS) entry which is preliminary data.</text>
</comment>
<dbReference type="EMBL" id="BMOF01000015">
    <property type="protein sequence ID" value="GGJ98143.1"/>
    <property type="molecule type" value="Genomic_DNA"/>
</dbReference>
<dbReference type="RefSeq" id="WP_188816966.1">
    <property type="nucleotide sequence ID" value="NZ_BMOF01000015.1"/>
</dbReference>
<sequence length="86" mass="8591">MAKKRTEHPVAGGQSQGEASRPNGTDPLHPEDASVSAASPAPTNPGQGAPVNPDEPPAPDGGGSPASGEAAVEVNQYVDNCDMGWC</sequence>
<protein>
    <submittedName>
        <fullName evidence="2">Uncharacterized protein</fullName>
    </submittedName>
</protein>
<keyword evidence="3" id="KW-1185">Reference proteome</keyword>
<gene>
    <name evidence="2" type="ORF">GCM10007043_10080</name>
</gene>
<proteinExistence type="predicted"/>
<evidence type="ECO:0000313" key="3">
    <source>
        <dbReference type="Proteomes" id="UP000637720"/>
    </source>
</evidence>